<dbReference type="PANTHER" id="PTHR47197">
    <property type="entry name" value="PROTEIN NIRF"/>
    <property type="match status" value="1"/>
</dbReference>
<dbReference type="Gene3D" id="2.130.10.10">
    <property type="entry name" value="YVTN repeat-like/Quinoprotein amine dehydrogenase"/>
    <property type="match status" value="2"/>
</dbReference>
<keyword evidence="3" id="KW-1185">Reference proteome</keyword>
<evidence type="ECO:0000256" key="1">
    <source>
        <dbReference type="SAM" id="SignalP"/>
    </source>
</evidence>
<dbReference type="PANTHER" id="PTHR47197:SF3">
    <property type="entry name" value="DIHYDRO-HEME D1 DEHYDROGENASE"/>
    <property type="match status" value="1"/>
</dbReference>
<accession>A0A848GN73</accession>
<dbReference type="Proteomes" id="UP000583266">
    <property type="component" value="Unassembled WGS sequence"/>
</dbReference>
<dbReference type="AlphaFoldDB" id="A0A848GN73"/>
<dbReference type="InterPro" id="IPR011048">
    <property type="entry name" value="Haem_d1_sf"/>
</dbReference>
<keyword evidence="1" id="KW-0732">Signal</keyword>
<name>A0A848GN73_9BACT</name>
<organism evidence="2 3">
    <name type="scientific">Chitinophaga fulva</name>
    <dbReference type="NCBI Taxonomy" id="2728842"/>
    <lineage>
        <taxon>Bacteria</taxon>
        <taxon>Pseudomonadati</taxon>
        <taxon>Bacteroidota</taxon>
        <taxon>Chitinophagia</taxon>
        <taxon>Chitinophagales</taxon>
        <taxon>Chitinophagaceae</taxon>
        <taxon>Chitinophaga</taxon>
    </lineage>
</organism>
<gene>
    <name evidence="2" type="ORF">HHL17_13640</name>
</gene>
<comment type="caution">
    <text evidence="2">The sequence shown here is derived from an EMBL/GenBank/DDBJ whole genome shotgun (WGS) entry which is preliminary data.</text>
</comment>
<proteinExistence type="predicted"/>
<dbReference type="SUPFAM" id="SSF51004">
    <property type="entry name" value="C-terminal (heme d1) domain of cytochrome cd1-nitrite reductase"/>
    <property type="match status" value="1"/>
</dbReference>
<feature type="chain" id="PRO_5032838561" evidence="1">
    <location>
        <begin position="19"/>
        <end position="331"/>
    </location>
</feature>
<dbReference type="InterPro" id="IPR015943">
    <property type="entry name" value="WD40/YVTN_repeat-like_dom_sf"/>
</dbReference>
<evidence type="ECO:0000313" key="2">
    <source>
        <dbReference type="EMBL" id="NML38243.1"/>
    </source>
</evidence>
<evidence type="ECO:0000313" key="3">
    <source>
        <dbReference type="Proteomes" id="UP000583266"/>
    </source>
</evidence>
<dbReference type="RefSeq" id="WP_169225257.1">
    <property type="nucleotide sequence ID" value="NZ_JABBGC010000001.1"/>
</dbReference>
<sequence>MKKLLLPVLLFTVISTSAQTSSWHVSATYPVKGDGKWDYIAVSPVTQQLYIAHGTEVNILNKATGAEVGVIPHTTGVHGTAFAVPFGKGFISNGKLNTVTVFDLHTNQVQGEIPVGNNPDAILFEPFSDKVITCNGASKDLSIINPNTQKVVATVPLQARPETAVSDGKGHLYVNLEDKSRIAVVSMTTFRVEKEWPLGKGEAPTGLAIDTVHHRLFAGCDNKLMIVLDEHDGRIIATLPIGDGCDGVAFDAAEQTVFAANGEGNLSVYHQETADQYKLVAQVPTAKGAKTLTVDPLTHTVFLPVADRQAAGADGKAGIAPGTFRVLAVSK</sequence>
<dbReference type="EMBL" id="JABBGC010000001">
    <property type="protein sequence ID" value="NML38243.1"/>
    <property type="molecule type" value="Genomic_DNA"/>
</dbReference>
<feature type="signal peptide" evidence="1">
    <location>
        <begin position="1"/>
        <end position="18"/>
    </location>
</feature>
<protein>
    <submittedName>
        <fullName evidence="2">YncE family protein</fullName>
    </submittedName>
</protein>
<reference evidence="2 3" key="1">
    <citation type="submission" date="2020-04" db="EMBL/GenBank/DDBJ databases">
        <title>Chitinophaga sp. G-6-1-13 sp. nov., isolated from soil.</title>
        <authorList>
            <person name="Dahal R.H."/>
            <person name="Chaudhary D.K."/>
        </authorList>
    </citation>
    <scope>NUCLEOTIDE SEQUENCE [LARGE SCALE GENOMIC DNA]</scope>
    <source>
        <strain evidence="2 3">G-6-1-13</strain>
    </source>
</reference>
<dbReference type="InterPro" id="IPR051200">
    <property type="entry name" value="Host-pathogen_enzymatic-act"/>
</dbReference>